<accession>A0A8H3EC48</accession>
<dbReference type="Proteomes" id="UP000663827">
    <property type="component" value="Unassembled WGS sequence"/>
</dbReference>
<gene>
    <name evidence="1" type="ORF">RDB_LOCUS187011</name>
</gene>
<sequence length="140" mass="15310">MVSKLSRSRITATVDSFKAKLSKFRASEPLPHAEISGAMEELSPDTPIDEKHFLDFAKASGLRHQNPRACESIKTSNELDTMHLLDVAAINAYSLHPPEISRIDGIDHSICVSASVVRLPMLITEHPAMHIVPMSADIGV</sequence>
<name>A0A8H3EC48_9AGAM</name>
<comment type="caution">
    <text evidence="1">The sequence shown here is derived from an EMBL/GenBank/DDBJ whole genome shotgun (WGS) entry which is preliminary data.</text>
</comment>
<evidence type="ECO:0000313" key="2">
    <source>
        <dbReference type="Proteomes" id="UP000663827"/>
    </source>
</evidence>
<protein>
    <submittedName>
        <fullName evidence="1">Uncharacterized protein</fullName>
    </submittedName>
</protein>
<reference evidence="1" key="1">
    <citation type="submission" date="2021-01" db="EMBL/GenBank/DDBJ databases">
        <authorList>
            <person name="Kaushik A."/>
        </authorList>
    </citation>
    <scope>NUCLEOTIDE SEQUENCE</scope>
    <source>
        <strain evidence="1">AG5</strain>
    </source>
</reference>
<evidence type="ECO:0000313" key="1">
    <source>
        <dbReference type="EMBL" id="CAE7231363.1"/>
    </source>
</evidence>
<proteinExistence type="predicted"/>
<dbReference type="EMBL" id="CAJNJQ010006557">
    <property type="protein sequence ID" value="CAE7231363.1"/>
    <property type="molecule type" value="Genomic_DNA"/>
</dbReference>
<organism evidence="1 2">
    <name type="scientific">Rhizoctonia solani</name>
    <dbReference type="NCBI Taxonomy" id="456999"/>
    <lineage>
        <taxon>Eukaryota</taxon>
        <taxon>Fungi</taxon>
        <taxon>Dikarya</taxon>
        <taxon>Basidiomycota</taxon>
        <taxon>Agaricomycotina</taxon>
        <taxon>Agaricomycetes</taxon>
        <taxon>Cantharellales</taxon>
        <taxon>Ceratobasidiaceae</taxon>
        <taxon>Rhizoctonia</taxon>
    </lineage>
</organism>
<dbReference type="AlphaFoldDB" id="A0A8H3EC48"/>